<dbReference type="GO" id="GO:0016787">
    <property type="term" value="F:hydrolase activity"/>
    <property type="evidence" value="ECO:0007669"/>
    <property type="project" value="InterPro"/>
</dbReference>
<protein>
    <recommendedName>
        <fullName evidence="1">Calcineurin-like phosphoesterase domain-containing protein</fullName>
    </recommendedName>
</protein>
<reference evidence="2 3" key="1">
    <citation type="submission" date="2012-10" db="EMBL/GenBank/DDBJ databases">
        <authorList>
            <person name="Zafar N."/>
            <person name="Inman J."/>
            <person name="Hall N."/>
            <person name="Lorenzi H."/>
            <person name="Caler E."/>
        </authorList>
    </citation>
    <scope>NUCLEOTIDE SEQUENCE [LARGE SCALE GENOMIC DNA]</scope>
    <source>
        <strain evidence="2 3">IP1</strain>
    </source>
</reference>
<dbReference type="OrthoDB" id="630188at2759"/>
<accession>A0A0A1TWU1</accession>
<name>A0A0A1TWU1_ENTIV</name>
<dbReference type="InterPro" id="IPR029052">
    <property type="entry name" value="Metallo-depent_PP-like"/>
</dbReference>
<dbReference type="GeneID" id="14882776"/>
<gene>
    <name evidence="2" type="ORF">EIN_241040</name>
</gene>
<evidence type="ECO:0000259" key="1">
    <source>
        <dbReference type="Pfam" id="PF00149"/>
    </source>
</evidence>
<proteinExistence type="predicted"/>
<dbReference type="PANTHER" id="PTHR12905:SF0">
    <property type="entry name" value="CALCINEURIN-LIKE PHOSPHOESTERASE DOMAIN-CONTAINING PROTEIN"/>
    <property type="match status" value="1"/>
</dbReference>
<dbReference type="InterPro" id="IPR051693">
    <property type="entry name" value="UPF0046_metallophosphoest"/>
</dbReference>
<dbReference type="InterPro" id="IPR004843">
    <property type="entry name" value="Calcineurin-like_PHP"/>
</dbReference>
<dbReference type="Pfam" id="PF00149">
    <property type="entry name" value="Metallophos"/>
    <property type="match status" value="1"/>
</dbReference>
<dbReference type="KEGG" id="eiv:EIN_241040"/>
<feature type="domain" description="Calcineurin-like phosphoesterase" evidence="1">
    <location>
        <begin position="46"/>
        <end position="104"/>
    </location>
</feature>
<dbReference type="Proteomes" id="UP000014680">
    <property type="component" value="Unassembled WGS sequence"/>
</dbReference>
<dbReference type="Gene3D" id="3.60.21.10">
    <property type="match status" value="1"/>
</dbReference>
<dbReference type="AlphaFoldDB" id="A0A0A1TWU1"/>
<dbReference type="EMBL" id="KB207228">
    <property type="protein sequence ID" value="ELP83807.1"/>
    <property type="molecule type" value="Genomic_DNA"/>
</dbReference>
<evidence type="ECO:0000313" key="2">
    <source>
        <dbReference type="EMBL" id="ELP83807.1"/>
    </source>
</evidence>
<dbReference type="SUPFAM" id="SSF56300">
    <property type="entry name" value="Metallo-dependent phosphatases"/>
    <property type="match status" value="1"/>
</dbReference>
<evidence type="ECO:0000313" key="3">
    <source>
        <dbReference type="Proteomes" id="UP000014680"/>
    </source>
</evidence>
<dbReference type="RefSeq" id="XP_004183153.1">
    <property type="nucleotide sequence ID" value="XM_004183105.1"/>
</dbReference>
<dbReference type="VEuPathDB" id="AmoebaDB:EIN_241040"/>
<dbReference type="PANTHER" id="PTHR12905">
    <property type="entry name" value="METALLOPHOSPHOESTERASE"/>
    <property type="match status" value="1"/>
</dbReference>
<organism evidence="2 3">
    <name type="scientific">Entamoeba invadens IP1</name>
    <dbReference type="NCBI Taxonomy" id="370355"/>
    <lineage>
        <taxon>Eukaryota</taxon>
        <taxon>Amoebozoa</taxon>
        <taxon>Evosea</taxon>
        <taxon>Archamoebae</taxon>
        <taxon>Mastigamoebida</taxon>
        <taxon>Entamoebidae</taxon>
        <taxon>Entamoeba</taxon>
    </lineage>
</organism>
<sequence length="219" mass="25413">MKSKQISKWVSEKCPEAILLTNKSVTIKKFVIYGAKWNFAGDDSFQLDSTKTFVFLSHQPPYNIMDMMSVAPFSPPTYHGGSHQILLFITKYKPKLVCFGHTHNCFGVVKDETTTYVNATFVNELSIPIKGPVLLQYINGEFTKKEYNPNIQYFIYFNFIVNKTNFWLLCIFQKKLLTTKQIFETVEVCKMSRLDSRVSLLTLFTPQTLFFLCTIFRNN</sequence>
<keyword evidence="3" id="KW-1185">Reference proteome</keyword>